<dbReference type="SUPFAM" id="SSF57610">
    <property type="entry name" value="Thyroglobulin type-1 domain"/>
    <property type="match status" value="6"/>
</dbReference>
<gene>
    <name evidence="11" type="ORF">RN001_001332</name>
</gene>
<protein>
    <submittedName>
        <fullName evidence="11">Uncharacterized protein</fullName>
    </submittedName>
</protein>
<evidence type="ECO:0000259" key="9">
    <source>
        <dbReference type="PROSITE" id="PS51252"/>
    </source>
</evidence>
<feature type="domain" description="Antistasin-like" evidence="9">
    <location>
        <begin position="449"/>
        <end position="474"/>
    </location>
</feature>
<evidence type="ECO:0000313" key="11">
    <source>
        <dbReference type="EMBL" id="KAK4885061.1"/>
    </source>
</evidence>
<feature type="disulfide bond" evidence="5">
    <location>
        <begin position="818"/>
        <end position="825"/>
    </location>
</feature>
<evidence type="ECO:0000256" key="3">
    <source>
        <dbReference type="ARBA" id="ARBA00022737"/>
    </source>
</evidence>
<dbReference type="PRINTS" id="PR00759">
    <property type="entry name" value="BASICPTASE"/>
</dbReference>
<evidence type="ECO:0000256" key="4">
    <source>
        <dbReference type="ARBA" id="ARBA00023157"/>
    </source>
</evidence>
<keyword evidence="6" id="KW-1133">Transmembrane helix</keyword>
<dbReference type="Pfam" id="PF00014">
    <property type="entry name" value="Kunitz_BPTI"/>
    <property type="match status" value="1"/>
</dbReference>
<dbReference type="Pfam" id="PF00095">
    <property type="entry name" value="WAP"/>
    <property type="match status" value="2"/>
</dbReference>
<evidence type="ECO:0000256" key="1">
    <source>
        <dbReference type="ARBA" id="ARBA00004613"/>
    </source>
</evidence>
<keyword evidence="6" id="KW-0472">Membrane</keyword>
<evidence type="ECO:0000256" key="5">
    <source>
        <dbReference type="PROSITE-ProRule" id="PRU00500"/>
    </source>
</evidence>
<feature type="disulfide bond" evidence="5">
    <location>
        <begin position="401"/>
        <end position="408"/>
    </location>
</feature>
<feature type="disulfide bond" evidence="5">
    <location>
        <begin position="410"/>
        <end position="430"/>
    </location>
</feature>
<dbReference type="InterPro" id="IPR036880">
    <property type="entry name" value="Kunitz_BPTI_sf"/>
</dbReference>
<keyword evidence="3" id="KW-0677">Repeat</keyword>
<feature type="domain" description="BPTI/Kunitz inhibitor" evidence="7">
    <location>
        <begin position="971"/>
        <end position="1026"/>
    </location>
</feature>
<feature type="disulfide bond" evidence="5">
    <location>
        <begin position="1076"/>
        <end position="1096"/>
    </location>
</feature>
<dbReference type="PANTHER" id="PTHR12352:SF31">
    <property type="entry name" value="PAPILIN-LIKE PROTEIN"/>
    <property type="match status" value="1"/>
</dbReference>
<feature type="domain" description="Thyroglobulin type-1" evidence="8">
    <location>
        <begin position="778"/>
        <end position="848"/>
    </location>
</feature>
<dbReference type="InterPro" id="IPR028150">
    <property type="entry name" value="Lustrin_cystein"/>
</dbReference>
<organism evidence="11 12">
    <name type="scientific">Aquatica leii</name>
    <dbReference type="NCBI Taxonomy" id="1421715"/>
    <lineage>
        <taxon>Eukaryota</taxon>
        <taxon>Metazoa</taxon>
        <taxon>Ecdysozoa</taxon>
        <taxon>Arthropoda</taxon>
        <taxon>Hexapoda</taxon>
        <taxon>Insecta</taxon>
        <taxon>Pterygota</taxon>
        <taxon>Neoptera</taxon>
        <taxon>Endopterygota</taxon>
        <taxon>Coleoptera</taxon>
        <taxon>Polyphaga</taxon>
        <taxon>Elateriformia</taxon>
        <taxon>Elateroidea</taxon>
        <taxon>Lampyridae</taxon>
        <taxon>Luciolinae</taxon>
        <taxon>Aquatica</taxon>
    </lineage>
</organism>
<dbReference type="InterPro" id="IPR036645">
    <property type="entry name" value="Elafin-like_sf"/>
</dbReference>
<dbReference type="InterPro" id="IPR006150">
    <property type="entry name" value="Cys_repeat_1"/>
</dbReference>
<keyword evidence="2" id="KW-0964">Secreted</keyword>
<dbReference type="Gene3D" id="4.10.75.10">
    <property type="entry name" value="Elafin-like"/>
    <property type="match status" value="2"/>
</dbReference>
<comment type="caution">
    <text evidence="5">Lacks conserved residue(s) required for the propagation of feature annotation.</text>
</comment>
<dbReference type="SMART" id="SM00289">
    <property type="entry name" value="WR1"/>
    <property type="match status" value="3"/>
</dbReference>
<dbReference type="InterPro" id="IPR011061">
    <property type="entry name" value="Hirudin/antistatin"/>
</dbReference>
<feature type="domain" description="Antistasin-like" evidence="9">
    <location>
        <begin position="197"/>
        <end position="222"/>
    </location>
</feature>
<dbReference type="InterPro" id="IPR008197">
    <property type="entry name" value="WAP_dom"/>
</dbReference>
<comment type="caution">
    <text evidence="11">The sequence shown here is derived from an EMBL/GenBank/DDBJ whole genome shotgun (WGS) entry which is preliminary data.</text>
</comment>
<evidence type="ECO:0000259" key="7">
    <source>
        <dbReference type="PROSITE" id="PS50279"/>
    </source>
</evidence>
<accession>A0AAN7SCP0</accession>
<dbReference type="CDD" id="cd00191">
    <property type="entry name" value="TY"/>
    <property type="match status" value="5"/>
</dbReference>
<dbReference type="InterPro" id="IPR004094">
    <property type="entry name" value="Antistasin-like"/>
</dbReference>
<dbReference type="PROSITE" id="PS51162">
    <property type="entry name" value="THYROGLOBULIN_1_2"/>
    <property type="match status" value="6"/>
</dbReference>
<dbReference type="InterPro" id="IPR051950">
    <property type="entry name" value="Dev_reg/Prot_inhib"/>
</dbReference>
<feature type="transmembrane region" description="Helical" evidence="6">
    <location>
        <begin position="1329"/>
        <end position="1354"/>
    </location>
</feature>
<reference evidence="12" key="1">
    <citation type="submission" date="2023-01" db="EMBL/GenBank/DDBJ databases">
        <title>Key to firefly adult light organ development and bioluminescence: homeobox transcription factors regulate luciferase expression and transportation to peroxisome.</title>
        <authorList>
            <person name="Fu X."/>
        </authorList>
    </citation>
    <scope>NUCLEOTIDE SEQUENCE [LARGE SCALE GENOMIC DNA]</scope>
</reference>
<feature type="domain" description="WAP" evidence="10">
    <location>
        <begin position="729"/>
        <end position="776"/>
    </location>
</feature>
<dbReference type="PROSITE" id="PS00280">
    <property type="entry name" value="BPTI_KUNITZ_1"/>
    <property type="match status" value="1"/>
</dbReference>
<dbReference type="SUPFAM" id="SSF57262">
    <property type="entry name" value="Leech antihemostatic proteins"/>
    <property type="match status" value="3"/>
</dbReference>
<dbReference type="SMART" id="SM00131">
    <property type="entry name" value="KU"/>
    <property type="match status" value="1"/>
</dbReference>
<evidence type="ECO:0000313" key="12">
    <source>
        <dbReference type="Proteomes" id="UP001353858"/>
    </source>
</evidence>
<feature type="transmembrane region" description="Helical" evidence="6">
    <location>
        <begin position="49"/>
        <end position="67"/>
    </location>
</feature>
<dbReference type="Gene3D" id="4.10.410.10">
    <property type="entry name" value="Pancreatic trypsin inhibitor Kunitz domain"/>
    <property type="match status" value="1"/>
</dbReference>
<feature type="domain" description="Thyroglobulin type-1" evidence="8">
    <location>
        <begin position="1151"/>
        <end position="1200"/>
    </location>
</feature>
<dbReference type="GO" id="GO:0007160">
    <property type="term" value="P:cell-matrix adhesion"/>
    <property type="evidence" value="ECO:0007669"/>
    <property type="project" value="TreeGrafter"/>
</dbReference>
<dbReference type="PANTHER" id="PTHR12352">
    <property type="entry name" value="SECRETED MODULAR CALCIUM-BINDING PROTEIN"/>
    <property type="match status" value="1"/>
</dbReference>
<dbReference type="Proteomes" id="UP001353858">
    <property type="component" value="Unassembled WGS sequence"/>
</dbReference>
<evidence type="ECO:0000256" key="2">
    <source>
        <dbReference type="ARBA" id="ARBA00022525"/>
    </source>
</evidence>
<dbReference type="SUPFAM" id="SSF57362">
    <property type="entry name" value="BPTI-like"/>
    <property type="match status" value="1"/>
</dbReference>
<dbReference type="PROSITE" id="PS00484">
    <property type="entry name" value="THYROGLOBULIN_1_1"/>
    <property type="match status" value="3"/>
</dbReference>
<dbReference type="InterPro" id="IPR036857">
    <property type="entry name" value="Thyroglobulin_1_sf"/>
</dbReference>
<dbReference type="SMART" id="SM00217">
    <property type="entry name" value="WAP"/>
    <property type="match status" value="2"/>
</dbReference>
<name>A0AAN7SCP0_9COLE</name>
<evidence type="ECO:0000256" key="6">
    <source>
        <dbReference type="SAM" id="Phobius"/>
    </source>
</evidence>
<dbReference type="SMART" id="SM00211">
    <property type="entry name" value="TY"/>
    <property type="match status" value="6"/>
</dbReference>
<dbReference type="InterPro" id="IPR000716">
    <property type="entry name" value="Thyroglobulin_1"/>
</dbReference>
<keyword evidence="12" id="KW-1185">Reference proteome</keyword>
<dbReference type="InterPro" id="IPR002223">
    <property type="entry name" value="Kunitz_BPTI"/>
</dbReference>
<dbReference type="GO" id="GO:0005604">
    <property type="term" value="C:basement membrane"/>
    <property type="evidence" value="ECO:0007669"/>
    <property type="project" value="TreeGrafter"/>
</dbReference>
<dbReference type="PROSITE" id="PS51252">
    <property type="entry name" value="ANTISTASIN"/>
    <property type="match status" value="4"/>
</dbReference>
<dbReference type="GO" id="GO:0005615">
    <property type="term" value="C:extracellular space"/>
    <property type="evidence" value="ECO:0007669"/>
    <property type="project" value="TreeGrafter"/>
</dbReference>
<dbReference type="Pfam" id="PF00086">
    <property type="entry name" value="Thyroglobulin_1"/>
    <property type="match status" value="6"/>
</dbReference>
<keyword evidence="6" id="KW-0812">Transmembrane</keyword>
<evidence type="ECO:0000259" key="8">
    <source>
        <dbReference type="PROSITE" id="PS51162"/>
    </source>
</evidence>
<keyword evidence="4 5" id="KW-1015">Disulfide bond</keyword>
<evidence type="ECO:0000259" key="10">
    <source>
        <dbReference type="PROSITE" id="PS51390"/>
    </source>
</evidence>
<feature type="disulfide bond" evidence="5">
    <location>
        <begin position="1067"/>
        <end position="1074"/>
    </location>
</feature>
<dbReference type="EMBL" id="JARPUR010000001">
    <property type="protein sequence ID" value="KAK4885061.1"/>
    <property type="molecule type" value="Genomic_DNA"/>
</dbReference>
<sequence>MTAIPDGYQHTRLESSSSHKIVAMKCDSRVSFTKNFGIFKKLGNHAEMLTSHFVLFGTILIITPIIYTEGKLNETTGHSKCPNLTSCPYVVDSCKDDTNCNPDSNCCDSPCGKICVKQLRTGCETLRSATSRRAKALGVDVKSLRTPRCSQNGGFETVQCDNEIVSSCWCVDEQGFELPGTKAPAAALVNCTNPKPCAGHTCRMFCPHGFALAEDGCPLCKCRDPCENVKCPNSLDCQLEELACSDPPCPPIPTCKRGRSLDNICPVGDPLRISDTVRPFLCGNEPSKPTCPPLYQCLVQPGNDYGVCCPASLKIQKSGSCPVPTEKLYDCGSLCTHDLECPSVQKCCNTDQCGLSCVHPKNVTECFHQKSLSELLTVNERMGRGYIPQCTDTGEFKPKQCSRNGLVCWCVNMMGVKLKGSMGPAENINCSIMDARTYLAGRSIDRNGCEKLDCAAICEYGFKLDENGCPTCKCDDPCEGYSCPEDEECVAVRESTCSDFLCPTLPVCRPKIVYANPCKEGAPLTNDLSGVPISCDLRTDDGNHCPEKYECLAVPGSTQSVCCPKPYEDYDLEMEDDEPEKAFSNTDEEKVQTMCEYLKDFAENMEGTREGMSLALPPPICDSNGNYVPIQCHNSSCMCVDQFGTEIPNSRGKVNSSQDCEKLRKSLDCLDLTCRMGCDYGFILEKETSCPTCICRDPCESVLCRPNEQCQMVEVSCKDHYCPPVPACLPKKIGQCPYLVPAASTSCDFECSSDLICNGTQRCCSNGCGTLCTEPLLQTACQHQRAVAEYHARESGAPANQVYIPQCKGDGDFESLQCNPSKKECWCVDFKGFEISQTRTSSEHKLDCSIKSYSKSCPLYKCEQDCQHGFELDKNGCRTCKCIDPCTSIKCKEYGEMCRLVSVECIGKSCPSIPMCLPKKENPCQIGEPLKIGNEESTCGPEYESCPSSHKCQLSPLGEYAVCCPKPRDVCFEAVDMGNCIDPTSSRNLTRFYFNVKTNKCEMFSYSGCQGNHNNFHTEDICHAICPVLSQCERLKEKNLKASERYKKPTFIPRCDSDTGNWKPVQCMEHVGVCWCVNPQGQTLKGTIIRGKEPDCNFRQARGRSRDKFQETDTDLILEELMLHITSMHEDEEVTRQLGTKTDSKTEPLFQSRCIALKAQCDVQGKFLPAQCDQDNCWCVDEAGNQLPQTNSFNKGEQICLPTPVENVDVVIGVGGEYDDISAIPIINDIKNIIYNLKGIIQNNEILAEHTANALYVKFSLIGSNKVDVAFILEQMVKEHLLPGLLADITKSRFIHQLGSSEPSPAERIISLEHREIVSQSPVSMVAPYHTAMIVLAAASAFVICTLTVLVILYRRKMTYVNQSSSKILDGPQRFLTSNAPIYIELPNEQLTPPPIRPDDKIIPQT</sequence>
<dbReference type="Gene3D" id="2.10.22.10">
    <property type="entry name" value="Antistasin, domain 1"/>
    <property type="match status" value="4"/>
</dbReference>
<dbReference type="Gene3D" id="4.10.800.10">
    <property type="entry name" value="Thyroglobulin type-1"/>
    <property type="match status" value="6"/>
</dbReference>
<feature type="domain" description="WAP" evidence="10">
    <location>
        <begin position="314"/>
        <end position="361"/>
    </location>
</feature>
<comment type="subcellular location">
    <subcellularLocation>
        <location evidence="1">Secreted</location>
    </subcellularLocation>
</comment>
<dbReference type="CDD" id="cd00109">
    <property type="entry name" value="Kunitz-type"/>
    <property type="match status" value="1"/>
</dbReference>
<feature type="domain" description="Thyroglobulin type-1" evidence="8">
    <location>
        <begin position="363"/>
        <end position="430"/>
    </location>
</feature>
<feature type="domain" description="Antistasin-like" evidence="9">
    <location>
        <begin position="669"/>
        <end position="695"/>
    </location>
</feature>
<dbReference type="Pfam" id="PF14625">
    <property type="entry name" value="Lustrin_cystein"/>
    <property type="match status" value="3"/>
</dbReference>
<dbReference type="PROSITE" id="PS50279">
    <property type="entry name" value="BPTI_KUNITZ_2"/>
    <property type="match status" value="1"/>
</dbReference>
<dbReference type="Pfam" id="PF02822">
    <property type="entry name" value="Antistasin"/>
    <property type="match status" value="3"/>
</dbReference>
<feature type="domain" description="Thyroglobulin type-1" evidence="8">
    <location>
        <begin position="120"/>
        <end position="191"/>
    </location>
</feature>
<dbReference type="GO" id="GO:0004867">
    <property type="term" value="F:serine-type endopeptidase inhibitor activity"/>
    <property type="evidence" value="ECO:0007669"/>
    <property type="project" value="InterPro"/>
</dbReference>
<feature type="domain" description="Thyroglobulin type-1" evidence="8">
    <location>
        <begin position="592"/>
        <end position="660"/>
    </location>
</feature>
<feature type="domain" description="Thyroglobulin type-1" evidence="8">
    <location>
        <begin position="1029"/>
        <end position="1096"/>
    </location>
</feature>
<proteinExistence type="predicted"/>
<dbReference type="PROSITE" id="PS51390">
    <property type="entry name" value="WAP"/>
    <property type="match status" value="2"/>
</dbReference>
<feature type="domain" description="Antistasin-like" evidence="9">
    <location>
        <begin position="857"/>
        <end position="882"/>
    </location>
</feature>
<dbReference type="InterPro" id="IPR020901">
    <property type="entry name" value="Prtase_inh_Kunz-CS"/>
</dbReference>